<accession>A0A176JTJ6</accession>
<keyword evidence="4" id="KW-1185">Reference proteome</keyword>
<dbReference type="InterPro" id="IPR052169">
    <property type="entry name" value="CW_Biosynth-Accessory"/>
</dbReference>
<organism evidence="3 4">
    <name type="scientific">Kosmotoga arenicorallina S304</name>
    <dbReference type="NCBI Taxonomy" id="1453497"/>
    <lineage>
        <taxon>Bacteria</taxon>
        <taxon>Thermotogati</taxon>
        <taxon>Thermotogota</taxon>
        <taxon>Thermotogae</taxon>
        <taxon>Kosmotogales</taxon>
        <taxon>Kosmotogaceae</taxon>
        <taxon>Kosmotoga</taxon>
    </lineage>
</organism>
<reference evidence="3 4" key="1">
    <citation type="submission" date="2014-02" db="EMBL/GenBank/DDBJ databases">
        <title>Kosmotoga genome sequencing.</title>
        <authorList>
            <person name="Pollo S.M."/>
            <person name="Charchuk R."/>
            <person name="Nesbo C.L."/>
        </authorList>
    </citation>
    <scope>NUCLEOTIDE SEQUENCE [LARGE SCALE GENOMIC DNA]</scope>
    <source>
        <strain evidence="3 4">S304</strain>
    </source>
</reference>
<dbReference type="OrthoDB" id="9810906at2"/>
<dbReference type="EMBL" id="JFHK01000033">
    <property type="protein sequence ID" value="OAA26591.1"/>
    <property type="molecule type" value="Genomic_DNA"/>
</dbReference>
<proteinExistence type="inferred from homology"/>
<dbReference type="STRING" id="1453497.AT15_06435"/>
<dbReference type="PATRIC" id="fig|1453497.3.peg.1286"/>
<dbReference type="PANTHER" id="PTHR33393">
    <property type="entry name" value="POLYGLUTAMINE SYNTHESIS ACCESSORY PROTEIN RV0574C-RELATED"/>
    <property type="match status" value="1"/>
</dbReference>
<evidence type="ECO:0000256" key="1">
    <source>
        <dbReference type="ARBA" id="ARBA00005662"/>
    </source>
</evidence>
<sequence>MKMETLAFLSDLNFQTIANIDTKLLDFFSDKLVIANFEGYLANRNDPTTLGITKENFLHMVKALNVKYLNIANNHIFDDGYDGFERTINFLNDCQIPYFGLKETPFVVIKLENVKVGILSFAWRMTGARNNAINVCWLKCSKVFKQIDELKKISDYIVVYPHWGIDMEILPHPWQITIAHRLLKHGVDLVVGHHPHITQPFEDKIFYSIGNTYLPNNEVTNYQNNKASSGLIVLVNFNGNNAKISFKGTKFSNGQLCFDEKTNIGPLQYDGNYIKYFKKCRAKKTIPIFTGKIQDYFFALPYLLALEKIISIKPVINYLRRRKKREL</sequence>
<evidence type="ECO:0000313" key="4">
    <source>
        <dbReference type="Proteomes" id="UP000077339"/>
    </source>
</evidence>
<protein>
    <recommendedName>
        <fullName evidence="2">Capsule synthesis protein CapA domain-containing protein</fullName>
    </recommendedName>
</protein>
<name>A0A176JTJ6_9BACT</name>
<comment type="similarity">
    <text evidence="1">Belongs to the CapA family.</text>
</comment>
<evidence type="ECO:0000259" key="2">
    <source>
        <dbReference type="SMART" id="SM00854"/>
    </source>
</evidence>
<dbReference type="PANTHER" id="PTHR33393:SF12">
    <property type="entry name" value="CAPSULE BIOSYNTHESIS PROTEIN CAPA"/>
    <property type="match status" value="1"/>
</dbReference>
<comment type="caution">
    <text evidence="3">The sequence shown here is derived from an EMBL/GenBank/DDBJ whole genome shotgun (WGS) entry which is preliminary data.</text>
</comment>
<dbReference type="Proteomes" id="UP000077339">
    <property type="component" value="Unassembled WGS sequence"/>
</dbReference>
<dbReference type="InterPro" id="IPR019079">
    <property type="entry name" value="Capsule_synth_CapA"/>
</dbReference>
<dbReference type="AlphaFoldDB" id="A0A176JTJ6"/>
<gene>
    <name evidence="3" type="ORF">AT15_06435</name>
</gene>
<dbReference type="InterPro" id="IPR029052">
    <property type="entry name" value="Metallo-depent_PP-like"/>
</dbReference>
<dbReference type="Pfam" id="PF09587">
    <property type="entry name" value="PGA_cap"/>
    <property type="match status" value="1"/>
</dbReference>
<dbReference type="SUPFAM" id="SSF56300">
    <property type="entry name" value="Metallo-dependent phosphatases"/>
    <property type="match status" value="1"/>
</dbReference>
<dbReference type="SMART" id="SM00854">
    <property type="entry name" value="PGA_cap"/>
    <property type="match status" value="1"/>
</dbReference>
<feature type="domain" description="Capsule synthesis protein CapA" evidence="2">
    <location>
        <begin position="5"/>
        <end position="216"/>
    </location>
</feature>
<dbReference type="Gene3D" id="3.60.21.10">
    <property type="match status" value="1"/>
</dbReference>
<evidence type="ECO:0000313" key="3">
    <source>
        <dbReference type="EMBL" id="OAA26591.1"/>
    </source>
</evidence>